<reference evidence="3" key="1">
    <citation type="submission" date="2024-04" db="EMBL/GenBank/DDBJ databases">
        <title>Phylogenomic analyses of a clade within the roseobacter group suggest taxonomic reassignments of species of the genera Aestuariivita, Citreicella, Loktanella, Nautella, Pelagibaca, Ruegeria, Thalassobius, Thiobacimonas and Tropicibacter, and the proposal o.</title>
        <authorList>
            <person name="Jeon C.O."/>
        </authorList>
    </citation>
    <scope>NUCLEOTIDE SEQUENCE [LARGE SCALE GENOMIC DNA]</scope>
    <source>
        <strain evidence="3">SS1-5</strain>
    </source>
</reference>
<dbReference type="InterPro" id="IPR001343">
    <property type="entry name" value="Hemolysn_Ca-bd"/>
</dbReference>
<keyword evidence="3" id="KW-1185">Reference proteome</keyword>
<dbReference type="InterPro" id="IPR011049">
    <property type="entry name" value="Serralysin-like_metalloprot_C"/>
</dbReference>
<dbReference type="EMBL" id="CP151767">
    <property type="protein sequence ID" value="WZU69510.2"/>
    <property type="molecule type" value="Genomic_DNA"/>
</dbReference>
<evidence type="ECO:0000313" key="2">
    <source>
        <dbReference type="EMBL" id="WZU69510.2"/>
    </source>
</evidence>
<feature type="region of interest" description="Disordered" evidence="1">
    <location>
        <begin position="2077"/>
        <end position="2106"/>
    </location>
</feature>
<dbReference type="Proteomes" id="UP001470809">
    <property type="component" value="Chromosome"/>
</dbReference>
<feature type="region of interest" description="Disordered" evidence="1">
    <location>
        <begin position="1175"/>
        <end position="1195"/>
    </location>
</feature>
<dbReference type="Gene3D" id="2.150.10.10">
    <property type="entry name" value="Serralysin-like metalloprotease, C-terminal"/>
    <property type="match status" value="3"/>
</dbReference>
<dbReference type="KEGG" id="yrh:AABB31_12100"/>
<dbReference type="InterPro" id="IPR018511">
    <property type="entry name" value="Hemolysin-typ_Ca-bd_CS"/>
</dbReference>
<dbReference type="PROSITE" id="PS00330">
    <property type="entry name" value="HEMOLYSIN_CALCIUM"/>
    <property type="match status" value="1"/>
</dbReference>
<dbReference type="GO" id="GO:0016020">
    <property type="term" value="C:membrane"/>
    <property type="evidence" value="ECO:0007669"/>
    <property type="project" value="UniProtKB-SubCell"/>
</dbReference>
<dbReference type="RefSeq" id="WP_373635573.1">
    <property type="nucleotide sequence ID" value="NZ_CP151767.2"/>
</dbReference>
<name>A0AAN0NLV9_9RHOB</name>
<dbReference type="InterPro" id="IPR013320">
    <property type="entry name" value="ConA-like_dom_sf"/>
</dbReference>
<evidence type="ECO:0000256" key="1">
    <source>
        <dbReference type="SAM" id="MobiDB-lite"/>
    </source>
</evidence>
<sequence>MNKPFFDPAIGALRLDTVTADIPKTGTGLDLLVETALVDPGLNQRIDAAEIIDGARAAAQMNAIVVDAIRATGAANDGSITADDVYAIADWIIANQRAAWITAHGDDEDDVETGFHKIQNDGGSLHLFGDRTLDQVADGIYHLGFGYNNGRLINEDGNANAQVDDVAFWLNSLLTDDLAAGSLANPDVVATVPGTTGTGLDQLVDMINDDPGLERRIPAADIAEGAASADQMNAIIIEGITALGLADDGTLDPSEIYDLADWISANRLNPWLAAHGDDENNEETAFHLVQNDGGETRAFGRAGVNTIADAIYHLGFGYSGDRLINEDGDRNERVEDVTYWLNELLAADLANGSLVSGNGASVVGTTGTGLDRLVTLIGQEAELNRRLPEKEIKDGAAAADQMNVIIVDGIKATGIANNGKFTEADIKVLSDWIAANHLEAWIIAHGDDEAGVETGFHLVQNDGATARAHGDNAINTVADGLYHLGFGYNKGRLTNEDGNANATLTQVAFWLQDILADDLAAGTLANAAIDLYPQGTTGTALDQITQALTSDDGLTGRHNAAELAEIAEDVDQMNAILVDAITSTGVANDGSLTAVDVSVIGAWINQNALDSWAALRGDRDADEGVLGLVWDGGTVQLGGANAINQLSLAIYSLGFGDKHGGIRDQNDNWMGSLESAAGWLNTLLADDLAAGTFANADQVAVDPDMFAGDIVAQPGAVNVTDDDNYKVIEDRPALHLDTGTIAFSFVSEQPDSGHQVLFSKDGAGSNDGDLRVYLHDGDLYLKASTAGKDHYIKLAEDIAPGQAHDVAISFGDGTFAAWMDGIRVGHRTDFDFDWSANSSDLIVGANNGNQKAGGETDINAHFQGDITGFTVYDRVLEQGQVAGLSGGSSTNGTAANNDMAGTDGHDAMYGGLGRDVMLAGAGNDVVAGGYGSDHVDGGDGDDIIDGGHGQDNLFGGHGDDILLSTADGREPVIGQLIYGSNGRVRDDDGSVDPVTLTIYPDQPIAANDVLTGGAGADTFRFQWVINAKENIILKHVRDDGSINWRGVAGENNLLHDHWVDTIGDDVITDYSKAEGDRIEVAGHTLTFDGIEYRDIDGDGTDESIISYKSSQGNGGAHDQDRVGTITVYGDRVEQSDITQIPSMTVFYGIVENVADLAEAVTPLSIDEGFARDEPAGLAPTAVPDGPRGDDVAGPLAETADPITAATRSGTGLDTILDWIETDTGLRNRIDADEITAGSAAAAAMNAIILEGIKATGAANDGVIDAGDVYSLATWIEDNRRAEWLRHHGDDEDGVETAFHLVQNDGAVRDAYGRNGINTVADAIYHLGFGYDGDRLINEDGNRNERVESVAYWLNDLLANDLVGDDLKNPDAVAPVVGSTGTGLDALVDIIQTDPELGRRIPDSEQQDGAAAADAMNVIIIETIKKLGLANDGAFTAADVMAMADDIRANHYQAWLTAHGDDEKNTETGFHLVQNDGAITQLFGNNAVNTIADGLYHLGFGYNGHGRLINEDGDSNASTESVAHWLNQLLAADMADLANPDVNPIVAGTTGTGLDDLVDLIGTDPGLNNRISLGEINEGAEAADVMNKIIVQSIKATGIGNDGRITASDVATLADFIKANHAPVWIRAHGDDEDNVETGFHLVQGDGGQTQLYGEDAVNTIADGLYHLGFGHKNGRLINEDGNGNASLSDVAFWLDELLRDDLAAGRFYNPNSDLFDKGTTGTGLDAIVEMVATDEGLLSRSTATDISTAAASADGMNKILLEGIQATGIANDGMLDRHDIKTLDAWIAENRAAEMDALNGIETKTTRTGFELAEIWQSTSPLFGENGVNTVADAIYNIGYGVIYNDAIRDRDGRWNESLDNIAEWMNRILEAELDEGALYSDAHAYREPADFAADIVVAADGPVTANGDTGYINIRHDKEQALRAATVAFSFNANRIPIEGSATLFAKDARDFGEGGHTSMYFYEGALYVRMQTTDKNHYVRIADEGVLQAGVDYDIALTFGEDGLAAFIDGEQVESNKDITVSWLNNGNDIVVGGSNGYRSPSNPDHVNSVFDGTIDDFQVYDRALTFGEIAGLTGADRDVRPSGEPADPVDTTPPPVEPDAPDTDPIDDMFQAGALGNEGGQTTGSAGTDLFIALSGENEIDGGAGHDLLVGGIRGDVLVGGSGNDVIVGDIAGAIFSGDDTLIGGAGDDMLQGGGGADIFRFGVNRGDDVIAAFELALVNFDAATGFDVTPTGADFVAGEDVIALSGFTTVTEGAVLSSGAVTQTANGALFSAEGTSVLLYGVDLNSLSEADFIFA</sequence>
<reference evidence="2 3" key="2">
    <citation type="submission" date="2024-08" db="EMBL/GenBank/DDBJ databases">
        <title>Phylogenomic analyses of a clade within the roseobacter group suggest taxonomic reassignments of species of the genera Aestuariivita, Citreicella, Loktanella, Nautella, Pelagibaca, Ruegeria, Thalassobius, Thiobacimonas and Tropicibacter, and the proposal o.</title>
        <authorList>
            <person name="Jeon C.O."/>
        </authorList>
    </citation>
    <scope>NUCLEOTIDE SEQUENCE [LARGE SCALE GENOMIC DNA]</scope>
    <source>
        <strain evidence="2 3">SS1-5</strain>
    </source>
</reference>
<dbReference type="SUPFAM" id="SSF49899">
    <property type="entry name" value="Concanavalin A-like lectins/glucanases"/>
    <property type="match status" value="2"/>
</dbReference>
<dbReference type="Pfam" id="PF13385">
    <property type="entry name" value="Laminin_G_3"/>
    <property type="match status" value="2"/>
</dbReference>
<dbReference type="PRINTS" id="PR00313">
    <property type="entry name" value="CABNDNGRPT"/>
</dbReference>
<dbReference type="Pfam" id="PF00353">
    <property type="entry name" value="HemolysinCabind"/>
    <property type="match status" value="5"/>
</dbReference>
<organism evidence="2 3">
    <name type="scientific">Yoonia rhodophyticola</name>
    <dbReference type="NCBI Taxonomy" id="3137370"/>
    <lineage>
        <taxon>Bacteria</taxon>
        <taxon>Pseudomonadati</taxon>
        <taxon>Pseudomonadota</taxon>
        <taxon>Alphaproteobacteria</taxon>
        <taxon>Rhodobacterales</taxon>
        <taxon>Paracoccaceae</taxon>
        <taxon>Yoonia</taxon>
    </lineage>
</organism>
<dbReference type="SUPFAM" id="SSF51120">
    <property type="entry name" value="beta-Roll"/>
    <property type="match status" value="2"/>
</dbReference>
<dbReference type="Gene3D" id="2.60.120.200">
    <property type="match status" value="2"/>
</dbReference>
<evidence type="ECO:0000313" key="3">
    <source>
        <dbReference type="Proteomes" id="UP001470809"/>
    </source>
</evidence>
<gene>
    <name evidence="2" type="ORF">AABB31_12100</name>
</gene>
<accession>A0AAN0NLV9</accession>
<protein>
    <submittedName>
        <fullName evidence="2">LamG-like jellyroll fold domain-containing protein</fullName>
    </submittedName>
</protein>
<dbReference type="GO" id="GO:0005509">
    <property type="term" value="F:calcium ion binding"/>
    <property type="evidence" value="ECO:0007669"/>
    <property type="project" value="InterPro"/>
</dbReference>
<dbReference type="GO" id="GO:0090729">
    <property type="term" value="F:toxin activity"/>
    <property type="evidence" value="ECO:0007669"/>
    <property type="project" value="UniProtKB-KW"/>
</dbReference>
<dbReference type="GO" id="GO:0005576">
    <property type="term" value="C:extracellular region"/>
    <property type="evidence" value="ECO:0007669"/>
    <property type="project" value="InterPro"/>
</dbReference>
<proteinExistence type="predicted"/>